<feature type="compositionally biased region" description="Low complexity" evidence="1">
    <location>
        <begin position="1492"/>
        <end position="1519"/>
    </location>
</feature>
<gene>
    <name evidence="2" type="ORF">EZS28_015148</name>
</gene>
<feature type="region of interest" description="Disordered" evidence="1">
    <location>
        <begin position="354"/>
        <end position="387"/>
    </location>
</feature>
<feature type="region of interest" description="Disordered" evidence="1">
    <location>
        <begin position="1963"/>
        <end position="2002"/>
    </location>
</feature>
<feature type="region of interest" description="Disordered" evidence="1">
    <location>
        <begin position="1489"/>
        <end position="1519"/>
    </location>
</feature>
<feature type="compositionally biased region" description="Basic and acidic residues" evidence="1">
    <location>
        <begin position="1971"/>
        <end position="1984"/>
    </location>
</feature>
<feature type="compositionally biased region" description="Polar residues" evidence="1">
    <location>
        <begin position="992"/>
        <end position="1003"/>
    </location>
</feature>
<dbReference type="Proteomes" id="UP000324800">
    <property type="component" value="Unassembled WGS sequence"/>
</dbReference>
<feature type="compositionally biased region" description="Basic and acidic residues" evidence="1">
    <location>
        <begin position="675"/>
        <end position="697"/>
    </location>
</feature>
<evidence type="ECO:0000313" key="2">
    <source>
        <dbReference type="EMBL" id="KAA6389324.1"/>
    </source>
</evidence>
<evidence type="ECO:0000313" key="3">
    <source>
        <dbReference type="Proteomes" id="UP000324800"/>
    </source>
</evidence>
<sequence>MQDAAKQFATLSRLQSRATSPNSPQRIKKLIINDMEIDISPLGILCTPVNPAALYPLLFPLSKQIEIHIYNLILMTLGNKGGPKGGLKNKQQFGAGVFSAAALSLGLQTPLEWQGNDEQLISNGYNHAFNVLVETLDPVVSTVTYHRAIAERYTMRYNPRQKPYPGAYAALLNRKDELKKIKVSNNLIYLQGIDGSPLIAFDPLPPHHTIPSLFSQLCSKSQNIAQLRDSIIGMSKAVLIANEEHKNIIQTWKKIFPQEETFPQPVDSLTQLDCDGDFAEARDFFIQLEQQSDQQQVRQILDDEAGLLRLIICGQFSEMLSIDTDSNSNTHSASNTYSSGYTFDVRHALRFMHEQEEGERRQNIERERDKEQEKRIQNPQGRVSPSLSKVKHSLNIIGPSVIEQLSRVSLGTFFFGIKTSEDEHLDSQYNTPTLTSNLNQNSTYDDTFTQQASQILHNVESLGPGVRWNDTPVVKGEGTGEIFKEFDSQIKDNLIKEVNRPQLKSFYSPPLIDPCEYTIIAFDPLPPHHTIPSLFSQLCSKSQNIAQLRDSIIGMSKAVLIANEEHKNIIQTWKKIFPQEETFPQPVDSLTQLDCDGDFAEARDFFIQLEQQSDQQQVRQILDDEAGLLRLIICGQFSEMLSIDTDSNSNTHSASNTYSSGYTFDVRHALRFMHEQEEGERRQNIERERDKEQEKRIQNPQGRVSPSLSKVKHSLNIIGPSVIEQLSRVSLGTFFFGIKTSEDEHLDSQYNTPTLTSNLNQNSTYDDTFTQQASQILHNVESLGPGVRWNDTPVVKGEGTGEIFKEFDSQIKDNLIKEVNRPQLKSFYSPPLIDPCEYTVFEELEPFIMSNMLSRLLLLDPPMRSRYLKADDLLLVAIGPAQGDEGRGIVDRQHWKFEMSQIPSFEEWDSIYNELIGRIYQPQTTVTSAPPTKFIQECPYPTSYSLSAEVNEIKQKDSAASKSSIDDKDKEDDDQKDKIGDGKLDSDDSIPQPIQSPIGSKSKQLQDKSEKGSIKGEKSSKQDKSKKTDSANNRNKQQSQLSQQQDKQSPTRLASPLKRSQQQTAVENDDDQNNQQLGYIGNDEQVLNIQIDYTQPEPMNDLAIQQGRAYKQLSPSSINELKPYKIQTQQQQQQQSSSSSSSQPFHQLLPQFPCVTDMQHPLLLEQFSSFSQPRRSVSVKASLDRIGQVIEARITVVHKRGHVFSMSRRCAVKIVYDIQQQKKLKKKKIIQMDKDKKMNKKTSNVSKDLLQQISWDDFSQFEPTPSFRSALRDIMLSTPMSAINASIATIKNRLKHQEEEEVKQVKDIEDRALIRAMEKIQSQIEQEQQLAKEDKKEDKNKQQAQQQQQPFDVEQINTIIRLGYNQQQPSPYDSTQISTLPLTSFSSSSSSSSSSSPSFTITSLPLQQLQSLYSFSPLSKCLINQFFKSPTVDSALSFCLQAEQFLQRLTSKGINAKYELIVEKDKEKDKENDDQQQQVIRIIPPKQALGIQSTGQTSRSDSSTQQQQQPQQPIQQQQQQTTFQQPVIVGEDVIRLGVASNLLAVREIVNTMQLEDIVFNLQRFMKLPLHSLVFSRFHRPIFSKNVFHVARDTTIEQLSYQSPQLSDNIYNNIQSINISNNNELSININTNNNPLRSDSAQKTDRNTSEKSTKQTKKGNKQSQQTGNSERRPSIQGKQSQLITKNEIQSKEEVEEKEENVQLLKQAQITTIQQSASNQSLKLEQQEKLNPKADPFQAAEQPVTLEYISQPSHIASFNDHTTSSMRFISNQKEQEENMTNVKKQQSDNQSPLEVTYSTRGGIVVVINNLTGQVRFAHSPSSGEGNNVFGRGVGQLLMPIRDEIQTQELIEQRKKIYQEIVELGVKYATKCAKEGIIAYQRGENVCGMYIPEERDDDEFMRNEESRDLDGFNDLNNTSGSGNISNMNSRMGTPRNVQNNRNDSASSSLSGEGTMKVKLVERRKSMLQVQSKQQTKDNKQQQKEGGGKNKSKNKTNTNIIPKNDNTKAAQQLLQQTLKKGDLLQQQQQQQSYNEEDEEDMSDNEREISHIDPLMLSNEEREVFRRRYKQALKEAFEDAGMNVDLMMKKKNNKNNNKKNKRVNKQNVDRSNNQQSEIEEQGFNKQDDEEDDDDEEEEDVQLWGALAERRTLIMPLILREFKNKLDAKQKRIDE</sequence>
<feature type="compositionally biased region" description="Low complexity" evidence="1">
    <location>
        <begin position="1129"/>
        <end position="1143"/>
    </location>
</feature>
<feature type="compositionally biased region" description="Basic and acidic residues" evidence="1">
    <location>
        <begin position="954"/>
        <end position="986"/>
    </location>
</feature>
<feature type="compositionally biased region" description="Basic and acidic residues" evidence="1">
    <location>
        <begin position="1330"/>
        <end position="1341"/>
    </location>
</feature>
<feature type="region of interest" description="Disordered" evidence="1">
    <location>
        <begin position="1"/>
        <end position="22"/>
    </location>
</feature>
<feature type="compositionally biased region" description="Low complexity" evidence="1">
    <location>
        <begin position="1037"/>
        <end position="1048"/>
    </location>
</feature>
<evidence type="ECO:0000256" key="1">
    <source>
        <dbReference type="SAM" id="MobiDB-lite"/>
    </source>
</evidence>
<feature type="region of interest" description="Disordered" evidence="1">
    <location>
        <begin position="1325"/>
        <end position="1350"/>
    </location>
</feature>
<feature type="compositionally biased region" description="Acidic residues" evidence="1">
    <location>
        <begin position="2122"/>
        <end position="2135"/>
    </location>
</feature>
<protein>
    <submittedName>
        <fullName evidence="2">Uncharacterized protein</fullName>
    </submittedName>
</protein>
<feature type="compositionally biased region" description="Low complexity" evidence="1">
    <location>
        <begin position="1991"/>
        <end position="2002"/>
    </location>
</feature>
<proteinExistence type="predicted"/>
<feature type="compositionally biased region" description="Polar residues" evidence="1">
    <location>
        <begin position="1911"/>
        <end position="1948"/>
    </location>
</feature>
<feature type="region of interest" description="Disordered" evidence="1">
    <location>
        <begin position="954"/>
        <end position="1081"/>
    </location>
</feature>
<feature type="compositionally biased region" description="Basic and acidic residues" evidence="1">
    <location>
        <begin position="354"/>
        <end position="376"/>
    </location>
</feature>
<dbReference type="OrthoDB" id="10692214at2759"/>
<feature type="compositionally biased region" description="Basic and acidic residues" evidence="1">
    <location>
        <begin position="1639"/>
        <end position="1652"/>
    </location>
</feature>
<feature type="compositionally biased region" description="Polar residues" evidence="1">
    <location>
        <begin position="9"/>
        <end position="22"/>
    </location>
</feature>
<feature type="compositionally biased region" description="Polar residues" evidence="1">
    <location>
        <begin position="377"/>
        <end position="387"/>
    </location>
</feature>
<name>A0A5J4W2W0_9EUKA</name>
<feature type="region of interest" description="Disordered" evidence="1">
    <location>
        <begin position="2018"/>
        <end position="2044"/>
    </location>
</feature>
<organism evidence="2 3">
    <name type="scientific">Streblomastix strix</name>
    <dbReference type="NCBI Taxonomy" id="222440"/>
    <lineage>
        <taxon>Eukaryota</taxon>
        <taxon>Metamonada</taxon>
        <taxon>Preaxostyla</taxon>
        <taxon>Oxymonadida</taxon>
        <taxon>Streblomastigidae</taxon>
        <taxon>Streblomastix</taxon>
    </lineage>
</organism>
<feature type="region of interest" description="Disordered" evidence="1">
    <location>
        <begin position="1125"/>
        <end position="1146"/>
    </location>
</feature>
<feature type="region of interest" description="Disordered" evidence="1">
    <location>
        <begin position="675"/>
        <end position="708"/>
    </location>
</feature>
<feature type="compositionally biased region" description="Basic residues" evidence="1">
    <location>
        <begin position="2085"/>
        <end position="2099"/>
    </location>
</feature>
<comment type="caution">
    <text evidence="2">The sequence shown here is derived from an EMBL/GenBank/DDBJ whole genome shotgun (WGS) entry which is preliminary data.</text>
</comment>
<dbReference type="EMBL" id="SNRW01003631">
    <property type="protein sequence ID" value="KAA6389324.1"/>
    <property type="molecule type" value="Genomic_DNA"/>
</dbReference>
<feature type="region of interest" description="Disordered" evidence="1">
    <location>
        <begin position="2085"/>
        <end position="2137"/>
    </location>
</feature>
<accession>A0A5J4W2W0</accession>
<feature type="compositionally biased region" description="Polar residues" evidence="1">
    <location>
        <begin position="698"/>
        <end position="708"/>
    </location>
</feature>
<feature type="compositionally biased region" description="Basic and acidic residues" evidence="1">
    <location>
        <begin position="1004"/>
        <end position="1029"/>
    </location>
</feature>
<reference evidence="2 3" key="1">
    <citation type="submission" date="2019-03" db="EMBL/GenBank/DDBJ databases">
        <title>Single cell metagenomics reveals metabolic interactions within the superorganism composed of flagellate Streblomastix strix and complex community of Bacteroidetes bacteria on its surface.</title>
        <authorList>
            <person name="Treitli S.C."/>
            <person name="Kolisko M."/>
            <person name="Husnik F."/>
            <person name="Keeling P."/>
            <person name="Hampl V."/>
        </authorList>
    </citation>
    <scope>NUCLEOTIDE SEQUENCE [LARGE SCALE GENOMIC DNA]</scope>
    <source>
        <strain evidence="2">ST1C</strain>
    </source>
</reference>
<feature type="region of interest" description="Disordered" evidence="1">
    <location>
        <begin position="1905"/>
        <end position="1951"/>
    </location>
</feature>
<feature type="non-terminal residue" evidence="2">
    <location>
        <position position="2169"/>
    </location>
</feature>
<feature type="compositionally biased region" description="Low complexity" evidence="1">
    <location>
        <begin position="2018"/>
        <end position="2027"/>
    </location>
</feature>
<feature type="region of interest" description="Disordered" evidence="1">
    <location>
        <begin position="1629"/>
        <end position="1693"/>
    </location>
</feature>